<name>A0AAF0AI46_9GAMM</name>
<evidence type="ECO:0000313" key="8">
    <source>
        <dbReference type="Proteomes" id="UP001212189"/>
    </source>
</evidence>
<organism evidence="7 8">
    <name type="scientific">Denitrificimonas caeni</name>
    <dbReference type="NCBI Taxonomy" id="521720"/>
    <lineage>
        <taxon>Bacteria</taxon>
        <taxon>Pseudomonadati</taxon>
        <taxon>Pseudomonadota</taxon>
        <taxon>Gammaproteobacteria</taxon>
        <taxon>Pseudomonadales</taxon>
        <taxon>Pseudomonadaceae</taxon>
        <taxon>Denitrificimonas</taxon>
    </lineage>
</organism>
<dbReference type="InterPro" id="IPR005171">
    <property type="entry name" value="Cyt_c_oxidase_su4_prok"/>
</dbReference>
<feature type="transmembrane region" description="Helical" evidence="6">
    <location>
        <begin position="65"/>
        <end position="84"/>
    </location>
</feature>
<evidence type="ECO:0000256" key="1">
    <source>
        <dbReference type="ARBA" id="ARBA00004651"/>
    </source>
</evidence>
<comment type="subcellular location">
    <subcellularLocation>
        <location evidence="1">Cell membrane</location>
        <topology evidence="1">Multi-pass membrane protein</topology>
    </subcellularLocation>
</comment>
<evidence type="ECO:0000256" key="4">
    <source>
        <dbReference type="ARBA" id="ARBA00022989"/>
    </source>
</evidence>
<reference evidence="7 8" key="1">
    <citation type="submission" date="2022-12" db="EMBL/GenBank/DDBJ databases">
        <title>Coexistence and Characterization of a Novel Tigecycline Resistance gene tet(X) variant and blaNDM-1 in a Pseudomonas caeni Isolate of Chicken Origin.</title>
        <authorList>
            <person name="Lu X."/>
            <person name="Zhang L."/>
            <person name="Li R."/>
            <person name="Wang Z."/>
        </authorList>
    </citation>
    <scope>NUCLEOTIDE SEQUENCE [LARGE SCALE GENOMIC DNA]</scope>
    <source>
        <strain evidence="7 8">CE14</strain>
    </source>
</reference>
<keyword evidence="3 6" id="KW-0812">Transmembrane</keyword>
<dbReference type="KEGG" id="dce:O6P33_06790"/>
<proteinExistence type="predicted"/>
<feature type="transmembrane region" description="Helical" evidence="6">
    <location>
        <begin position="31"/>
        <end position="53"/>
    </location>
</feature>
<evidence type="ECO:0000313" key="7">
    <source>
        <dbReference type="EMBL" id="WBE24100.1"/>
    </source>
</evidence>
<keyword evidence="5 6" id="KW-0472">Membrane</keyword>
<keyword evidence="4 6" id="KW-1133">Transmembrane helix</keyword>
<dbReference type="EMBL" id="CP114976">
    <property type="protein sequence ID" value="WBE24100.1"/>
    <property type="molecule type" value="Genomic_DNA"/>
</dbReference>
<evidence type="ECO:0000256" key="5">
    <source>
        <dbReference type="ARBA" id="ARBA00023136"/>
    </source>
</evidence>
<dbReference type="AlphaFoldDB" id="A0AAF0AI46"/>
<keyword evidence="8" id="KW-1185">Reference proteome</keyword>
<evidence type="ECO:0000256" key="2">
    <source>
        <dbReference type="ARBA" id="ARBA00022475"/>
    </source>
</evidence>
<dbReference type="Pfam" id="PF03626">
    <property type="entry name" value="COX4_pro"/>
    <property type="match status" value="1"/>
</dbReference>
<evidence type="ECO:0000256" key="6">
    <source>
        <dbReference type="SAM" id="Phobius"/>
    </source>
</evidence>
<evidence type="ECO:0000256" key="3">
    <source>
        <dbReference type="ARBA" id="ARBA00022692"/>
    </source>
</evidence>
<dbReference type="RefSeq" id="WP_269817041.1">
    <property type="nucleotide sequence ID" value="NZ_CP114976.1"/>
</dbReference>
<sequence>MSNTKVLFVCWLLLVLATAVTVYLGASTLTLATQVGAVLAVAVIKSALIIDGFMELRHTQRRWRIIMYGWPVAMSLIIAVTLLLPRFMS</sequence>
<gene>
    <name evidence="7" type="ORF">O6P33_06790</name>
</gene>
<accession>A0AAF0AI46</accession>
<keyword evidence="2" id="KW-1003">Cell membrane</keyword>
<dbReference type="Proteomes" id="UP001212189">
    <property type="component" value="Chromosome"/>
</dbReference>
<protein>
    <submittedName>
        <fullName evidence="7">Cytochrome C oxidase subunit IV family protein</fullName>
    </submittedName>
</protein>
<dbReference type="GO" id="GO:0005886">
    <property type="term" value="C:plasma membrane"/>
    <property type="evidence" value="ECO:0007669"/>
    <property type="project" value="UniProtKB-SubCell"/>
</dbReference>